<organism evidence="3 4">
    <name type="scientific">Bradyrhizobium macuxiense</name>
    <dbReference type="NCBI Taxonomy" id="1755647"/>
    <lineage>
        <taxon>Bacteria</taxon>
        <taxon>Pseudomonadati</taxon>
        <taxon>Pseudomonadota</taxon>
        <taxon>Alphaproteobacteria</taxon>
        <taxon>Hyphomicrobiales</taxon>
        <taxon>Nitrobacteraceae</taxon>
        <taxon>Bradyrhizobium</taxon>
    </lineage>
</organism>
<protein>
    <submittedName>
        <fullName evidence="3">Uncharacterized protein</fullName>
    </submittedName>
</protein>
<dbReference type="Proteomes" id="UP000321304">
    <property type="component" value="Unassembled WGS sequence"/>
</dbReference>
<dbReference type="EMBL" id="VITY01000014">
    <property type="protein sequence ID" value="TWB90607.1"/>
    <property type="molecule type" value="Genomic_DNA"/>
</dbReference>
<evidence type="ECO:0000313" key="4">
    <source>
        <dbReference type="Proteomes" id="UP000321304"/>
    </source>
</evidence>
<evidence type="ECO:0000256" key="2">
    <source>
        <dbReference type="SAM" id="SignalP"/>
    </source>
</evidence>
<keyword evidence="4" id="KW-1185">Reference proteome</keyword>
<feature type="region of interest" description="Disordered" evidence="1">
    <location>
        <begin position="36"/>
        <end position="57"/>
    </location>
</feature>
<name>A0A560L5K4_9BRAD</name>
<reference evidence="3 4" key="1">
    <citation type="submission" date="2019-06" db="EMBL/GenBank/DDBJ databases">
        <title>Genomic Encyclopedia of Type Strains, Phase IV (KMG-V): Genome sequencing to study the core and pangenomes of soil and plant-associated prokaryotes.</title>
        <authorList>
            <person name="Whitman W."/>
        </authorList>
    </citation>
    <scope>NUCLEOTIDE SEQUENCE [LARGE SCALE GENOMIC DNA]</scope>
    <source>
        <strain evidence="3 4">BR 10355</strain>
    </source>
</reference>
<accession>A0A560L5K4</accession>
<dbReference type="RefSeq" id="WP_167529300.1">
    <property type="nucleotide sequence ID" value="NZ_VITY01000014.1"/>
</dbReference>
<evidence type="ECO:0000313" key="3">
    <source>
        <dbReference type="EMBL" id="TWB90607.1"/>
    </source>
</evidence>
<sequence>MREIVRPVTAALGVACLAIAMTAASNSGAFAQAKQQQMAPAAKQPAPPAQAAAPAQDQVPPIKQIALTDKQVDGAIAAAKEMDPITAKLSQDAKPDPKIVAQLEGIAKKNGFASYDEYNSVVDNISLVLGGFDPQTKKYVGPETVLKAQIAQVQADKKMSAKDKKDALADLNEALKSPPPAVENKGNIDLVTKSYDKLMEEFGGSDDN</sequence>
<proteinExistence type="predicted"/>
<feature type="chain" id="PRO_5021794167" evidence="2">
    <location>
        <begin position="32"/>
        <end position="208"/>
    </location>
</feature>
<feature type="signal peptide" evidence="2">
    <location>
        <begin position="1"/>
        <end position="31"/>
    </location>
</feature>
<evidence type="ECO:0000256" key="1">
    <source>
        <dbReference type="SAM" id="MobiDB-lite"/>
    </source>
</evidence>
<dbReference type="AlphaFoldDB" id="A0A560L5K4"/>
<gene>
    <name evidence="3" type="ORF">FBZ93_114161</name>
</gene>
<keyword evidence="2" id="KW-0732">Signal</keyword>
<comment type="caution">
    <text evidence="3">The sequence shown here is derived from an EMBL/GenBank/DDBJ whole genome shotgun (WGS) entry which is preliminary data.</text>
</comment>